<feature type="domain" description="N-acetyltransferase" evidence="2">
    <location>
        <begin position="12"/>
        <end position="163"/>
    </location>
</feature>
<dbReference type="AlphaFoldDB" id="A0A1H7H2S6"/>
<dbReference type="PANTHER" id="PTHR13947">
    <property type="entry name" value="GNAT FAMILY N-ACETYLTRANSFERASE"/>
    <property type="match status" value="1"/>
</dbReference>
<dbReference type="Proteomes" id="UP000199421">
    <property type="component" value="Unassembled WGS sequence"/>
</dbReference>
<dbReference type="InterPro" id="IPR016181">
    <property type="entry name" value="Acyl_CoA_acyltransferase"/>
</dbReference>
<dbReference type="CDD" id="cd04301">
    <property type="entry name" value="NAT_SF"/>
    <property type="match status" value="1"/>
</dbReference>
<evidence type="ECO:0000313" key="4">
    <source>
        <dbReference type="Proteomes" id="UP000199421"/>
    </source>
</evidence>
<dbReference type="Gene3D" id="3.40.630.30">
    <property type="match status" value="1"/>
</dbReference>
<dbReference type="PROSITE" id="PS51186">
    <property type="entry name" value="GNAT"/>
    <property type="match status" value="1"/>
</dbReference>
<dbReference type="Pfam" id="PF00583">
    <property type="entry name" value="Acetyltransf_1"/>
    <property type="match status" value="1"/>
</dbReference>
<dbReference type="InterPro" id="IPR050769">
    <property type="entry name" value="NAT_camello-type"/>
</dbReference>
<dbReference type="STRING" id="407022.SAMN05661044_00267"/>
<evidence type="ECO:0000313" key="3">
    <source>
        <dbReference type="EMBL" id="SEK44706.1"/>
    </source>
</evidence>
<protein>
    <submittedName>
        <fullName evidence="3">Acetyltransferase (GNAT) domain-containing protein</fullName>
    </submittedName>
</protein>
<dbReference type="SUPFAM" id="SSF55729">
    <property type="entry name" value="Acyl-CoA N-acyltransferases (Nat)"/>
    <property type="match status" value="1"/>
</dbReference>
<gene>
    <name evidence="3" type="ORF">SAMN05661044_00267</name>
</gene>
<sequence>MDHKLNEISIRTDIRPGDLGYVMYRHGKLYGEENNYGVAFETYVGSGLYEFYKNYNPELDRVWICEQGDKIVGFLLLMHRENNRAQLRYFYFEPECRGLGLGNKLMQLFIDFAKACEYNAVYLWTTDELPTAHHLYKKFGFKLTEERPSNHFGKSLVEQRYDLIL</sequence>
<dbReference type="OrthoDB" id="5419426at2"/>
<dbReference type="RefSeq" id="WP_093323431.1">
    <property type="nucleotide sequence ID" value="NZ_FOAF01000001.1"/>
</dbReference>
<reference evidence="4" key="1">
    <citation type="submission" date="2016-10" db="EMBL/GenBank/DDBJ databases">
        <authorList>
            <person name="Varghese N."/>
            <person name="Submissions S."/>
        </authorList>
    </citation>
    <scope>NUCLEOTIDE SEQUENCE [LARGE SCALE GENOMIC DNA]</scope>
    <source>
        <strain evidence="4">DSM 18733</strain>
    </source>
</reference>
<evidence type="ECO:0000256" key="1">
    <source>
        <dbReference type="ARBA" id="ARBA00022679"/>
    </source>
</evidence>
<keyword evidence="4" id="KW-1185">Reference proteome</keyword>
<dbReference type="InterPro" id="IPR000182">
    <property type="entry name" value="GNAT_dom"/>
</dbReference>
<name>A0A1H7H2S6_OLID1</name>
<evidence type="ECO:0000259" key="2">
    <source>
        <dbReference type="PROSITE" id="PS51186"/>
    </source>
</evidence>
<keyword evidence="1 3" id="KW-0808">Transferase</keyword>
<proteinExistence type="predicted"/>
<dbReference type="PANTHER" id="PTHR13947:SF37">
    <property type="entry name" value="LD18367P"/>
    <property type="match status" value="1"/>
</dbReference>
<accession>A0A1H7H2S6</accession>
<organism evidence="3 4">
    <name type="scientific">Olivibacter domesticus</name>
    <name type="common">Pseudosphingobacterium domesticum</name>
    <dbReference type="NCBI Taxonomy" id="407022"/>
    <lineage>
        <taxon>Bacteria</taxon>
        <taxon>Pseudomonadati</taxon>
        <taxon>Bacteroidota</taxon>
        <taxon>Sphingobacteriia</taxon>
        <taxon>Sphingobacteriales</taxon>
        <taxon>Sphingobacteriaceae</taxon>
        <taxon>Olivibacter</taxon>
    </lineage>
</organism>
<dbReference type="EMBL" id="FOAF01000001">
    <property type="protein sequence ID" value="SEK44706.1"/>
    <property type="molecule type" value="Genomic_DNA"/>
</dbReference>
<dbReference type="GO" id="GO:0008080">
    <property type="term" value="F:N-acetyltransferase activity"/>
    <property type="evidence" value="ECO:0007669"/>
    <property type="project" value="InterPro"/>
</dbReference>